<proteinExistence type="predicted"/>
<dbReference type="EMBL" id="MN740015">
    <property type="protein sequence ID" value="QHT84041.1"/>
    <property type="molecule type" value="Genomic_DNA"/>
</dbReference>
<evidence type="ECO:0000313" key="1">
    <source>
        <dbReference type="EMBL" id="QHT84041.1"/>
    </source>
</evidence>
<dbReference type="AlphaFoldDB" id="A0A6C0HTM6"/>
<name>A0A6C0HTM6_9ZZZZ</name>
<accession>A0A6C0HTM6</accession>
<dbReference type="Pfam" id="PF09612">
    <property type="entry name" value="HtrL_YibB"/>
    <property type="match status" value="1"/>
</dbReference>
<sequence length="565" mass="66865">MNSTSDVTFVTVFMNIYSKKEEGHRDIAWRFQQFAKIAETGIQLCVYVDEYSEELLDQFIESYPNLRKMRTWKSIQDTWVHKECTSYTLSLPQKRNPQKDTYEYMALMHTKMECMADAVQENPFGSTHFAWIDFNIAHIFQHMEISQAQLKRISTCVKSHSFLVIPGCWSALPANLNTYTILNTIHWRFCGGFFMGDRDSVMNFCTLYQTHFPRFLKEFSYMTWEVNFWAYMEYKIAHWKPQWYAADHNDSILHIPWEYCSMCLAKNVGSYQCIPLDMPFLETNFFPMSASVTPRREGGYWMNTRYVNYRLADNGSYLFFHPDKKIITKNLCTRLDKDMNMVEHFFMSNPTDLISRVCAFEGVEDIRIWWHDDQLYYTGSSVNYAPKDRTRIVMGEYDTTNRQLQNNKVLIPPTDTWCEKNWCPICDVSFQTFLYQCSDMTLCRVESDKLVTYCQSSQLPYWFSSCRGSTYFRESLVYPGYWIGLVHFSVHEWPRHYHHVLVLLEPHTGKMVKHSPPFSFCQPSTIEFCIGFIETSETYHFWVSQFDRDPVRISVAIGDVTFMSC</sequence>
<organism evidence="1">
    <name type="scientific">viral metagenome</name>
    <dbReference type="NCBI Taxonomy" id="1070528"/>
    <lineage>
        <taxon>unclassified sequences</taxon>
        <taxon>metagenomes</taxon>
        <taxon>organismal metagenomes</taxon>
    </lineage>
</organism>
<protein>
    <submittedName>
        <fullName evidence="1">Uncharacterized protein</fullName>
    </submittedName>
</protein>
<reference evidence="1" key="1">
    <citation type="journal article" date="2020" name="Nature">
        <title>Giant virus diversity and host interactions through global metagenomics.</title>
        <authorList>
            <person name="Schulz F."/>
            <person name="Roux S."/>
            <person name="Paez-Espino D."/>
            <person name="Jungbluth S."/>
            <person name="Walsh D.A."/>
            <person name="Denef V.J."/>
            <person name="McMahon K.D."/>
            <person name="Konstantinidis K.T."/>
            <person name="Eloe-Fadrosh E.A."/>
            <person name="Kyrpides N.C."/>
            <person name="Woyke T."/>
        </authorList>
    </citation>
    <scope>NUCLEOTIDE SEQUENCE</scope>
    <source>
        <strain evidence="1">GVMAG-M-3300023184-16</strain>
    </source>
</reference>
<dbReference type="InterPro" id="IPR011735">
    <property type="entry name" value="WlaTC/HtrL_glycosyltransf"/>
</dbReference>